<dbReference type="InterPro" id="IPR004823">
    <property type="entry name" value="TAF_TATA-bd_Histone-like_dom"/>
</dbReference>
<reference evidence="10 11" key="1">
    <citation type="journal article" date="2016" name="Mol. Biol. Evol.">
        <title>Comparative Genomics of Early-Diverging Mushroom-Forming Fungi Provides Insights into the Origins of Lignocellulose Decay Capabilities.</title>
        <authorList>
            <person name="Nagy L.G."/>
            <person name="Riley R."/>
            <person name="Tritt A."/>
            <person name="Adam C."/>
            <person name="Daum C."/>
            <person name="Floudas D."/>
            <person name="Sun H."/>
            <person name="Yadav J.S."/>
            <person name="Pangilinan J."/>
            <person name="Larsson K.H."/>
            <person name="Matsuura K."/>
            <person name="Barry K."/>
            <person name="Labutti K."/>
            <person name="Kuo R."/>
            <person name="Ohm R.A."/>
            <person name="Bhattacharya S.S."/>
            <person name="Shirouzu T."/>
            <person name="Yoshinaga Y."/>
            <person name="Martin F.M."/>
            <person name="Grigoriev I.V."/>
            <person name="Hibbett D.S."/>
        </authorList>
    </citation>
    <scope>NUCLEOTIDE SEQUENCE [LARGE SCALE GENOMIC DNA]</scope>
    <source>
        <strain evidence="10 11">HHB12029</strain>
    </source>
</reference>
<name>A0A165FCS3_EXIGL</name>
<dbReference type="STRING" id="1314781.A0A165FCS3"/>
<dbReference type="GO" id="GO:0000124">
    <property type="term" value="C:SAGA complex"/>
    <property type="evidence" value="ECO:0007669"/>
    <property type="project" value="InterPro"/>
</dbReference>
<organism evidence="10 11">
    <name type="scientific">Exidia glandulosa HHB12029</name>
    <dbReference type="NCBI Taxonomy" id="1314781"/>
    <lineage>
        <taxon>Eukaryota</taxon>
        <taxon>Fungi</taxon>
        <taxon>Dikarya</taxon>
        <taxon>Basidiomycota</taxon>
        <taxon>Agaricomycotina</taxon>
        <taxon>Agaricomycetes</taxon>
        <taxon>Auriculariales</taxon>
        <taxon>Exidiaceae</taxon>
        <taxon>Exidia</taxon>
    </lineage>
</organism>
<keyword evidence="3" id="KW-0805">Transcription regulation</keyword>
<evidence type="ECO:0000256" key="4">
    <source>
        <dbReference type="ARBA" id="ARBA00023163"/>
    </source>
</evidence>
<keyword evidence="4" id="KW-0804">Transcription</keyword>
<dbReference type="FunFam" id="1.10.20.10:FF:000033">
    <property type="entry name" value="Transcription initiation factor TFIID complex subunit"/>
    <property type="match status" value="1"/>
</dbReference>
<feature type="region of interest" description="Disordered" evidence="8">
    <location>
        <begin position="153"/>
        <end position="188"/>
    </location>
</feature>
<dbReference type="AlphaFoldDB" id="A0A165FCS3"/>
<dbReference type="GO" id="GO:0003713">
    <property type="term" value="F:transcription coactivator activity"/>
    <property type="evidence" value="ECO:0007669"/>
    <property type="project" value="TreeGrafter"/>
</dbReference>
<sequence>MNGTGKQPQRPPAPVGIFKPEAIRDIAEGMGISTLPEGVASALASDVEYRIHQIVEEAVRFMRHARRTTLTTGDIDQALRVLNIEPLYGHTSHSHPPFRRANVMVPGQAAVYFVEDTEIDFDKVLHEEKVFLPKPVSWKAHWLAVEGVQPMIPENPPQARNEAGKTASPAPAATTRTTKTGTAANKKQAARHVLSRELQLYYNRLTASLLPQGSDSTKRAAALASLRNDAGLQALLPYLVRWVGERVVHALKTNPGADADGKVLEIMLEVLAALLDNPALFVEPYLHQMLPPVLSALLTASLPQERSSKLRKTAAQIVSRLLTAHSTTYPSLSPRLTKTLLVALLAQGKTSGTREGAVRGLTGIGKEAVRMGLISAGGLQLLSSEPPDSPVVSAVLDALRALYPPGTTPQPPPLTAADAMLLRQTCGDAVANALLRDTEWASGVAAQIREPDDQPSGSLASSGALESTQAALTMLENMDMEAVAASMGVDVPDDFEMVDSMDATMEQVA</sequence>
<evidence type="ECO:0000259" key="9">
    <source>
        <dbReference type="SMART" id="SM00803"/>
    </source>
</evidence>
<dbReference type="SUPFAM" id="SSF48371">
    <property type="entry name" value="ARM repeat"/>
    <property type="match status" value="1"/>
</dbReference>
<dbReference type="Pfam" id="PF07571">
    <property type="entry name" value="TAF6_C"/>
    <property type="match status" value="1"/>
</dbReference>
<accession>A0A165FCS3</accession>
<dbReference type="EMBL" id="KV426090">
    <property type="protein sequence ID" value="KZV88778.1"/>
    <property type="molecule type" value="Genomic_DNA"/>
</dbReference>
<dbReference type="InterPro" id="IPR016024">
    <property type="entry name" value="ARM-type_fold"/>
</dbReference>
<dbReference type="SUPFAM" id="SSF47113">
    <property type="entry name" value="Histone-fold"/>
    <property type="match status" value="1"/>
</dbReference>
<dbReference type="Gene3D" id="1.10.20.10">
    <property type="entry name" value="Histone, subunit A"/>
    <property type="match status" value="1"/>
</dbReference>
<evidence type="ECO:0000313" key="11">
    <source>
        <dbReference type="Proteomes" id="UP000077266"/>
    </source>
</evidence>
<dbReference type="Gene3D" id="1.25.40.770">
    <property type="entry name" value="TAF6, C-terminal HEAT repeat domain"/>
    <property type="match status" value="1"/>
</dbReference>
<evidence type="ECO:0000313" key="10">
    <source>
        <dbReference type="EMBL" id="KZV88778.1"/>
    </source>
</evidence>
<comment type="similarity">
    <text evidence="2">Belongs to the TAF6 family.</text>
</comment>
<evidence type="ECO:0000256" key="6">
    <source>
        <dbReference type="ARBA" id="ARBA00076308"/>
    </source>
</evidence>
<dbReference type="SMART" id="SM00803">
    <property type="entry name" value="TAF"/>
    <property type="match status" value="1"/>
</dbReference>
<dbReference type="InterPro" id="IPR046344">
    <property type="entry name" value="TAF6_C_sf"/>
</dbReference>
<dbReference type="GO" id="GO:0016251">
    <property type="term" value="F:RNA polymerase II general transcription initiation factor activity"/>
    <property type="evidence" value="ECO:0007669"/>
    <property type="project" value="InterPro"/>
</dbReference>
<dbReference type="InParanoid" id="A0A165FCS3"/>
<feature type="domain" description="TATA box binding protein associated factor (TAF) histone-like fold" evidence="9">
    <location>
        <begin position="16"/>
        <end position="80"/>
    </location>
</feature>
<dbReference type="InterPro" id="IPR011442">
    <property type="entry name" value="TAF6_C"/>
</dbReference>
<keyword evidence="5" id="KW-0539">Nucleus</keyword>
<dbReference type="Pfam" id="PF02969">
    <property type="entry name" value="TAF"/>
    <property type="match status" value="1"/>
</dbReference>
<protein>
    <recommendedName>
        <fullName evidence="6">TBP-associated factor 6</fullName>
    </recommendedName>
    <alternativeName>
        <fullName evidence="7">Transcription initiation factor TFIID subunit 6</fullName>
    </alternativeName>
</protein>
<dbReference type="GO" id="GO:0046982">
    <property type="term" value="F:protein heterodimerization activity"/>
    <property type="evidence" value="ECO:0007669"/>
    <property type="project" value="InterPro"/>
</dbReference>
<dbReference type="Proteomes" id="UP000077266">
    <property type="component" value="Unassembled WGS sequence"/>
</dbReference>
<feature type="compositionally biased region" description="Low complexity" evidence="8">
    <location>
        <begin position="164"/>
        <end position="187"/>
    </location>
</feature>
<dbReference type="CDD" id="cd22931">
    <property type="entry name" value="HFD_TAF6"/>
    <property type="match status" value="1"/>
</dbReference>
<evidence type="ECO:0000256" key="1">
    <source>
        <dbReference type="ARBA" id="ARBA00004123"/>
    </source>
</evidence>
<dbReference type="GO" id="GO:0046695">
    <property type="term" value="C:SLIK (SAGA-like) complex"/>
    <property type="evidence" value="ECO:0007669"/>
    <property type="project" value="InterPro"/>
</dbReference>
<proteinExistence type="inferred from homology"/>
<gene>
    <name evidence="10" type="ORF">EXIGLDRAFT_838965</name>
</gene>
<dbReference type="FunCoup" id="A0A165FCS3">
    <property type="interactions" value="547"/>
</dbReference>
<keyword evidence="11" id="KW-1185">Reference proteome</keyword>
<evidence type="ECO:0000256" key="8">
    <source>
        <dbReference type="SAM" id="MobiDB-lite"/>
    </source>
</evidence>
<dbReference type="PANTHER" id="PTHR10221:SF9">
    <property type="entry name" value="TRANSCRIPTION INITIATION FACTOR TFIID SUBUNIT 6"/>
    <property type="match status" value="1"/>
</dbReference>
<dbReference type="OrthoDB" id="361039at2759"/>
<dbReference type="GO" id="GO:0005669">
    <property type="term" value="C:transcription factor TFIID complex"/>
    <property type="evidence" value="ECO:0007669"/>
    <property type="project" value="InterPro"/>
</dbReference>
<evidence type="ECO:0000256" key="3">
    <source>
        <dbReference type="ARBA" id="ARBA00023015"/>
    </source>
</evidence>
<dbReference type="GO" id="GO:0006325">
    <property type="term" value="P:chromatin organization"/>
    <property type="evidence" value="ECO:0007669"/>
    <property type="project" value="UniProtKB-ARBA"/>
</dbReference>
<evidence type="ECO:0000256" key="5">
    <source>
        <dbReference type="ARBA" id="ARBA00023242"/>
    </source>
</evidence>
<dbReference type="CDD" id="cd08050">
    <property type="entry name" value="TAF6C"/>
    <property type="match status" value="1"/>
</dbReference>
<evidence type="ECO:0000256" key="2">
    <source>
        <dbReference type="ARBA" id="ARBA00007688"/>
    </source>
</evidence>
<dbReference type="GO" id="GO:0051123">
    <property type="term" value="P:RNA polymerase II preinitiation complex assembly"/>
    <property type="evidence" value="ECO:0007669"/>
    <property type="project" value="TreeGrafter"/>
</dbReference>
<comment type="subcellular location">
    <subcellularLocation>
        <location evidence="1">Nucleus</location>
    </subcellularLocation>
</comment>
<dbReference type="PANTHER" id="PTHR10221">
    <property type="entry name" value="TRANSCRIPTION INITIATION FACTOR TFIID SUBUNIT 6"/>
    <property type="match status" value="1"/>
</dbReference>
<dbReference type="InterPro" id="IPR009072">
    <property type="entry name" value="Histone-fold"/>
</dbReference>
<evidence type="ECO:0000256" key="7">
    <source>
        <dbReference type="ARBA" id="ARBA00093655"/>
    </source>
</evidence>
<dbReference type="InterPro" id="IPR037796">
    <property type="entry name" value="TAF6"/>
</dbReference>